<dbReference type="InterPro" id="IPR004919">
    <property type="entry name" value="GmrSD_N"/>
</dbReference>
<feature type="compositionally biased region" description="Acidic residues" evidence="1">
    <location>
        <begin position="18"/>
        <end position="28"/>
    </location>
</feature>
<gene>
    <name evidence="3" type="ORF">GGR16_004853</name>
</gene>
<dbReference type="RefSeq" id="WP_183318623.1">
    <property type="nucleotide sequence ID" value="NZ_JACIEN010000008.1"/>
</dbReference>
<dbReference type="AlphaFoldDB" id="A0A840C882"/>
<evidence type="ECO:0000313" key="3">
    <source>
        <dbReference type="EMBL" id="MBB4019798.1"/>
    </source>
</evidence>
<dbReference type="PANTHER" id="PTHR39639">
    <property type="entry name" value="CHROMOSOME 16, WHOLE GENOME SHOTGUN SEQUENCE"/>
    <property type="match status" value="1"/>
</dbReference>
<evidence type="ECO:0000313" key="4">
    <source>
        <dbReference type="Proteomes" id="UP000577362"/>
    </source>
</evidence>
<keyword evidence="4" id="KW-1185">Reference proteome</keyword>
<reference evidence="3 4" key="1">
    <citation type="submission" date="2020-08" db="EMBL/GenBank/DDBJ databases">
        <title>Genomic Encyclopedia of Type Strains, Phase IV (KMG-IV): sequencing the most valuable type-strain genomes for metagenomic binning, comparative biology and taxonomic classification.</title>
        <authorList>
            <person name="Goeker M."/>
        </authorList>
    </citation>
    <scope>NUCLEOTIDE SEQUENCE [LARGE SCALE GENOMIC DNA]</scope>
    <source>
        <strain evidence="3 4">DSM 103737</strain>
    </source>
</reference>
<evidence type="ECO:0000259" key="2">
    <source>
        <dbReference type="Pfam" id="PF03235"/>
    </source>
</evidence>
<evidence type="ECO:0000256" key="1">
    <source>
        <dbReference type="SAM" id="MobiDB-lite"/>
    </source>
</evidence>
<dbReference type="EMBL" id="JACIEN010000008">
    <property type="protein sequence ID" value="MBB4019798.1"/>
    <property type="molecule type" value="Genomic_DNA"/>
</dbReference>
<feature type="domain" description="GmrSD restriction endonucleases N-terminal" evidence="2">
    <location>
        <begin position="55"/>
        <end position="195"/>
    </location>
</feature>
<accession>A0A840C882</accession>
<comment type="caution">
    <text evidence="3">The sequence shown here is derived from an EMBL/GenBank/DDBJ whole genome shotgun (WGS) entry which is preliminary data.</text>
</comment>
<sequence>MSDEQDIEAQTDLQNDTAIEDEPEEDIPLFDNGVPPRDRKLQTNPFDFIVSSINSQINDGSIVLQDQFQRRRVWNDIKSSRLIESLILNVPIPVCYFAEIEDGAYAVVDGQQRLTAIFRFIDNQFPLRGLKVRPDLNQKRFHQLPPADQRLIRSRTIRCIVILKESHPDIRFDVFERLNTATVSLNRQELRNSTYRGALNDAVIDLCNNPVFLRIRKADTPDKRMRDAELILRFLAFHFGAEEFRGRFTRHLDNYLDSGRTFDGILIQSHRLAFEQTIQKVFDVFGDEAFRRIDPKGQPENQVNSAIFDALMLSFARIDSSLLLKSQAVIREAYRVVCNDPEFIDAISRATRDTARLNMRLAKWAAALNDRGIECPVISFGKPAHASPLSGAVE</sequence>
<protein>
    <recommendedName>
        <fullName evidence="2">GmrSD restriction endonucleases N-terminal domain-containing protein</fullName>
    </recommendedName>
</protein>
<dbReference type="Pfam" id="PF03235">
    <property type="entry name" value="GmrSD_N"/>
    <property type="match status" value="1"/>
</dbReference>
<name>A0A840C882_9HYPH</name>
<dbReference type="Proteomes" id="UP000577362">
    <property type="component" value="Unassembled WGS sequence"/>
</dbReference>
<dbReference type="PANTHER" id="PTHR39639:SF1">
    <property type="entry name" value="DUF262 DOMAIN-CONTAINING PROTEIN"/>
    <property type="match status" value="1"/>
</dbReference>
<proteinExistence type="predicted"/>
<feature type="region of interest" description="Disordered" evidence="1">
    <location>
        <begin position="1"/>
        <end position="37"/>
    </location>
</feature>
<organism evidence="3 4">
    <name type="scientific">Chelatococcus caeni</name>
    <dbReference type="NCBI Taxonomy" id="1348468"/>
    <lineage>
        <taxon>Bacteria</taxon>
        <taxon>Pseudomonadati</taxon>
        <taxon>Pseudomonadota</taxon>
        <taxon>Alphaproteobacteria</taxon>
        <taxon>Hyphomicrobiales</taxon>
        <taxon>Chelatococcaceae</taxon>
        <taxon>Chelatococcus</taxon>
    </lineage>
</organism>